<dbReference type="SUPFAM" id="SSF55961">
    <property type="entry name" value="Bet v1-like"/>
    <property type="match status" value="1"/>
</dbReference>
<dbReference type="InterPro" id="IPR023393">
    <property type="entry name" value="START-like_dom_sf"/>
</dbReference>
<name>F1Z471_9SPHN</name>
<organism evidence="2 3">
    <name type="scientific">Novosphingobium nitrogenifigens DSM 19370</name>
    <dbReference type="NCBI Taxonomy" id="983920"/>
    <lineage>
        <taxon>Bacteria</taxon>
        <taxon>Pseudomonadati</taxon>
        <taxon>Pseudomonadota</taxon>
        <taxon>Alphaproteobacteria</taxon>
        <taxon>Sphingomonadales</taxon>
        <taxon>Sphingomonadaceae</taxon>
        <taxon>Novosphingobium</taxon>
    </lineage>
</organism>
<dbReference type="Gene3D" id="3.30.530.20">
    <property type="match status" value="1"/>
</dbReference>
<evidence type="ECO:0008006" key="4">
    <source>
        <dbReference type="Google" id="ProtNLM"/>
    </source>
</evidence>
<dbReference type="Proteomes" id="UP000004728">
    <property type="component" value="Unassembled WGS sequence"/>
</dbReference>
<feature type="transmembrane region" description="Helical" evidence="1">
    <location>
        <begin position="38"/>
        <end position="59"/>
    </location>
</feature>
<dbReference type="HOGENOM" id="CLU_059502_0_0_5"/>
<evidence type="ECO:0000313" key="3">
    <source>
        <dbReference type="Proteomes" id="UP000004728"/>
    </source>
</evidence>
<feature type="transmembrane region" description="Helical" evidence="1">
    <location>
        <begin position="71"/>
        <end position="90"/>
    </location>
</feature>
<dbReference type="EMBL" id="AEWJ01000018">
    <property type="protein sequence ID" value="EGD60481.1"/>
    <property type="molecule type" value="Genomic_DNA"/>
</dbReference>
<proteinExistence type="predicted"/>
<evidence type="ECO:0000313" key="2">
    <source>
        <dbReference type="EMBL" id="EGD60481.1"/>
    </source>
</evidence>
<sequence>MMTVTPSDRGRILAGFTLALAIALSAYILINASKANSVAFGSLWFLAILPAYLCALICYVGDPAMERPRSFYLSVPPVFGAIVCVGSAVFLREGVICLVMLAPIWLSFGWLGVYILRRVRKGRDDPARFQASLLFLPLMCGSMESQIPVVEQRVTLTRSIVIEATPAQIWPFAVANAHIGSDEGQWNFTQSILRLPRPRATTLRGHGVGAIRTAYWGDHINFEERITQWQPGRRLGWAFAFTNSSLQDYTDRHISPDGQFLKIDTGDYTLTPMGAGRTLLTLRTNYIAKTHVNPYAQLWGEILLGDIQSNVLAIIKERSERRTGHAS</sequence>
<accession>F1Z471</accession>
<keyword evidence="1" id="KW-0472">Membrane</keyword>
<keyword evidence="3" id="KW-1185">Reference proteome</keyword>
<dbReference type="eggNOG" id="ENOG502ZK8N">
    <property type="taxonomic scope" value="Bacteria"/>
</dbReference>
<dbReference type="STRING" id="983920.Y88_2771"/>
<comment type="caution">
    <text evidence="2">The sequence shown here is derived from an EMBL/GenBank/DDBJ whole genome shotgun (WGS) entry which is preliminary data.</text>
</comment>
<dbReference type="OrthoDB" id="315686at2"/>
<protein>
    <recommendedName>
        <fullName evidence="4">Polyketide cyclase/dehydrase</fullName>
    </recommendedName>
</protein>
<keyword evidence="1" id="KW-1133">Transmembrane helix</keyword>
<dbReference type="RefSeq" id="WP_008068296.1">
    <property type="nucleotide sequence ID" value="NZ_AQWK01000009.1"/>
</dbReference>
<keyword evidence="1" id="KW-0812">Transmembrane</keyword>
<dbReference type="InParanoid" id="F1Z471"/>
<feature type="transmembrane region" description="Helical" evidence="1">
    <location>
        <begin position="12"/>
        <end position="32"/>
    </location>
</feature>
<dbReference type="AlphaFoldDB" id="F1Z471"/>
<feature type="transmembrane region" description="Helical" evidence="1">
    <location>
        <begin position="96"/>
        <end position="116"/>
    </location>
</feature>
<gene>
    <name evidence="2" type="ORF">Y88_2771</name>
</gene>
<evidence type="ECO:0000256" key="1">
    <source>
        <dbReference type="SAM" id="Phobius"/>
    </source>
</evidence>
<reference evidence="2 3" key="1">
    <citation type="journal article" date="2012" name="J. Bacteriol.">
        <title>Draft Genome Sequence of Novosphingobium nitrogenifigens Y88T.</title>
        <authorList>
            <person name="Strabala T.J."/>
            <person name="Macdonald L."/>
            <person name="Liu V."/>
            <person name="Smit A.M."/>
        </authorList>
    </citation>
    <scope>NUCLEOTIDE SEQUENCE [LARGE SCALE GENOMIC DNA]</scope>
    <source>
        <strain evidence="2 3">DSM 19370</strain>
    </source>
</reference>